<organism evidence="2 3">
    <name type="scientific">Klebsormidium nitens</name>
    <name type="common">Green alga</name>
    <name type="synonym">Ulothrix nitens</name>
    <dbReference type="NCBI Taxonomy" id="105231"/>
    <lineage>
        <taxon>Eukaryota</taxon>
        <taxon>Viridiplantae</taxon>
        <taxon>Streptophyta</taxon>
        <taxon>Klebsormidiophyceae</taxon>
        <taxon>Klebsormidiales</taxon>
        <taxon>Klebsormidiaceae</taxon>
        <taxon>Klebsormidium</taxon>
    </lineage>
</organism>
<evidence type="ECO:0000313" key="2">
    <source>
        <dbReference type="EMBL" id="GAQ83161.1"/>
    </source>
</evidence>
<accession>A0A1Y1I1V7</accession>
<keyword evidence="1" id="KW-0472">Membrane</keyword>
<feature type="transmembrane region" description="Helical" evidence="1">
    <location>
        <begin position="43"/>
        <end position="63"/>
    </location>
</feature>
<dbReference type="OrthoDB" id="534691at2759"/>
<dbReference type="EMBL" id="DF237087">
    <property type="protein sequence ID" value="GAQ83161.1"/>
    <property type="molecule type" value="Genomic_DNA"/>
</dbReference>
<keyword evidence="1" id="KW-0812">Transmembrane</keyword>
<proteinExistence type="predicted"/>
<keyword evidence="3" id="KW-1185">Reference proteome</keyword>
<gene>
    <name evidence="2" type="ORF">KFL_001380030</name>
</gene>
<dbReference type="OMA" id="ACRSACF"/>
<sequence>MWERCQSHAASYVDLLHQPVFVVELAKEVAAKSERRDRWRPSFAWLLALSLLLGDASALAPAAQAFPFFGPSQEKDPVEPFVIYGTVEKKFLIEKIEDGRIVGRKKGFTASVCAKCVGANAETPEFLGLPTGMKMEEAPGEQSCSKWEAASKDEVCAKPCKLSCDDAVARQVRLERASTGYELDPGDRQKALRGCAAACENECQKPGRSSAFVVPIRP</sequence>
<reference evidence="2 3" key="1">
    <citation type="journal article" date="2014" name="Nat. Commun.">
        <title>Klebsormidium flaccidum genome reveals primary factors for plant terrestrial adaptation.</title>
        <authorList>
            <person name="Hori K."/>
            <person name="Maruyama F."/>
            <person name="Fujisawa T."/>
            <person name="Togashi T."/>
            <person name="Yamamoto N."/>
            <person name="Seo M."/>
            <person name="Sato S."/>
            <person name="Yamada T."/>
            <person name="Mori H."/>
            <person name="Tajima N."/>
            <person name="Moriyama T."/>
            <person name="Ikeuchi M."/>
            <person name="Watanabe M."/>
            <person name="Wada H."/>
            <person name="Kobayashi K."/>
            <person name="Saito M."/>
            <person name="Masuda T."/>
            <person name="Sasaki-Sekimoto Y."/>
            <person name="Mashiguchi K."/>
            <person name="Awai K."/>
            <person name="Shimojima M."/>
            <person name="Masuda S."/>
            <person name="Iwai M."/>
            <person name="Nobusawa T."/>
            <person name="Narise T."/>
            <person name="Kondo S."/>
            <person name="Saito H."/>
            <person name="Sato R."/>
            <person name="Murakawa M."/>
            <person name="Ihara Y."/>
            <person name="Oshima-Yamada Y."/>
            <person name="Ohtaka K."/>
            <person name="Satoh M."/>
            <person name="Sonobe K."/>
            <person name="Ishii M."/>
            <person name="Ohtani R."/>
            <person name="Kanamori-Sato M."/>
            <person name="Honoki R."/>
            <person name="Miyazaki D."/>
            <person name="Mochizuki H."/>
            <person name="Umetsu J."/>
            <person name="Higashi K."/>
            <person name="Shibata D."/>
            <person name="Kamiya Y."/>
            <person name="Sato N."/>
            <person name="Nakamura Y."/>
            <person name="Tabata S."/>
            <person name="Ida S."/>
            <person name="Kurokawa K."/>
            <person name="Ohta H."/>
        </authorList>
    </citation>
    <scope>NUCLEOTIDE SEQUENCE [LARGE SCALE GENOMIC DNA]</scope>
    <source>
        <strain evidence="2 3">NIES-2285</strain>
    </source>
</reference>
<dbReference type="STRING" id="105231.A0A1Y1I1V7"/>
<protein>
    <submittedName>
        <fullName evidence="2">Uncharacterized protein</fullName>
    </submittedName>
</protein>
<keyword evidence="1" id="KW-1133">Transmembrane helix</keyword>
<dbReference type="Proteomes" id="UP000054558">
    <property type="component" value="Unassembled WGS sequence"/>
</dbReference>
<name>A0A1Y1I1V7_KLENI</name>
<dbReference type="AlphaFoldDB" id="A0A1Y1I1V7"/>
<evidence type="ECO:0000313" key="3">
    <source>
        <dbReference type="Proteomes" id="UP000054558"/>
    </source>
</evidence>
<evidence type="ECO:0000256" key="1">
    <source>
        <dbReference type="SAM" id="Phobius"/>
    </source>
</evidence>